<sequence length="70" mass="7755">MYNAHITLTIEAQLKGICKETAEKAIQEALRLVSMESADVGNVEMNHIYGEKVKLEIMGHQAEVIEVVEG</sequence>
<dbReference type="AlphaFoldDB" id="U6SUM5"/>
<keyword evidence="2" id="KW-1185">Reference proteome</keyword>
<reference evidence="1 2" key="1">
    <citation type="journal article" date="2013" name="Genome Announc.">
        <title>Genome Sequence of the Extreme Obligate Alkaliphile Bacillus marmarensis Strain DSM 21297.</title>
        <authorList>
            <person name="Wernick D.G."/>
            <person name="Choi K.Y."/>
            <person name="Tat C.A."/>
            <person name="Lafontaine Rivera J.G."/>
            <person name="Liao J.C."/>
        </authorList>
    </citation>
    <scope>NUCLEOTIDE SEQUENCE [LARGE SCALE GENOMIC DNA]</scope>
    <source>
        <strain evidence="1 2">DSM 21297</strain>
    </source>
</reference>
<evidence type="ECO:0000313" key="1">
    <source>
        <dbReference type="EMBL" id="ERN54341.1"/>
    </source>
</evidence>
<gene>
    <name evidence="1" type="ORF">A33I_07950</name>
</gene>
<comment type="caution">
    <text evidence="1">The sequence shown here is derived from an EMBL/GenBank/DDBJ whole genome shotgun (WGS) entry which is preliminary data.</text>
</comment>
<organism evidence="1 2">
    <name type="scientific">Alkalihalophilus marmarensis DSM 21297</name>
    <dbReference type="NCBI Taxonomy" id="1188261"/>
    <lineage>
        <taxon>Bacteria</taxon>
        <taxon>Bacillati</taxon>
        <taxon>Bacillota</taxon>
        <taxon>Bacilli</taxon>
        <taxon>Bacillales</taxon>
        <taxon>Bacillaceae</taxon>
        <taxon>Alkalihalophilus</taxon>
    </lineage>
</organism>
<dbReference type="EMBL" id="ATAE01000008">
    <property type="protein sequence ID" value="ERN54341.1"/>
    <property type="molecule type" value="Genomic_DNA"/>
</dbReference>
<dbReference type="Proteomes" id="UP000017170">
    <property type="component" value="Unassembled WGS sequence"/>
</dbReference>
<name>U6SUM5_9BACI</name>
<dbReference type="RefSeq" id="WP_022627312.1">
    <property type="nucleotide sequence ID" value="NZ_ATAE01000008.1"/>
</dbReference>
<evidence type="ECO:0000313" key="2">
    <source>
        <dbReference type="Proteomes" id="UP000017170"/>
    </source>
</evidence>
<accession>U6SUM5</accession>
<dbReference type="PATRIC" id="fig|1188261.3.peg.981"/>
<proteinExistence type="predicted"/>
<protein>
    <submittedName>
        <fullName evidence="1">Uncharacterized protein</fullName>
    </submittedName>
</protein>